<dbReference type="InterPro" id="IPR037171">
    <property type="entry name" value="NagB/RpiA_transferase-like"/>
</dbReference>
<dbReference type="NCBIfam" id="TIGR02428">
    <property type="entry name" value="pcaJ_scoB_fam"/>
    <property type="match status" value="1"/>
</dbReference>
<dbReference type="EMBL" id="SPOI01000035">
    <property type="protein sequence ID" value="TIB39341.1"/>
    <property type="molecule type" value="Genomic_DNA"/>
</dbReference>
<dbReference type="AlphaFoldDB" id="A0A4T0JG42"/>
<reference evidence="2 3" key="1">
    <citation type="submission" date="2019-03" db="EMBL/GenBank/DDBJ databases">
        <title>Sequencing 23 genomes of Wallemia ichthyophaga.</title>
        <authorList>
            <person name="Gostincar C."/>
        </authorList>
    </citation>
    <scope>NUCLEOTIDE SEQUENCE [LARGE SCALE GENOMIC DNA]</scope>
    <source>
        <strain evidence="2 3">EXF-6200</strain>
    </source>
</reference>
<dbReference type="PANTHER" id="PTHR13707">
    <property type="entry name" value="KETOACID-COENZYME A TRANSFERASE"/>
    <property type="match status" value="1"/>
</dbReference>
<dbReference type="InterPro" id="IPR004165">
    <property type="entry name" value="CoA_trans_fam_I"/>
</dbReference>
<dbReference type="InterPro" id="IPR036424">
    <property type="entry name" value="UPP_synth-like_sf"/>
</dbReference>
<dbReference type="Proteomes" id="UP000310689">
    <property type="component" value="Unassembled WGS sequence"/>
</dbReference>
<gene>
    <name evidence="2" type="ORF">E3P86_01160</name>
</gene>
<keyword evidence="1" id="KW-0808">Transferase</keyword>
<accession>A0A4T0JG42</accession>
<comment type="caution">
    <text evidence="2">The sequence shown here is derived from an EMBL/GenBank/DDBJ whole genome shotgun (WGS) entry which is preliminary data.</text>
</comment>
<dbReference type="Pfam" id="PF01144">
    <property type="entry name" value="CoA_trans"/>
    <property type="match status" value="2"/>
</dbReference>
<name>A0A4T0JG42_WALIC</name>
<dbReference type="SUPFAM" id="SSF100950">
    <property type="entry name" value="NagB/RpiA/CoA transferase-like"/>
    <property type="match status" value="2"/>
</dbReference>
<proteinExistence type="predicted"/>
<dbReference type="InterPro" id="IPR001441">
    <property type="entry name" value="UPP_synth-like"/>
</dbReference>
<dbReference type="PANTHER" id="PTHR13707:SF60">
    <property type="entry name" value="ACETATE COA-TRANSFERASE SUBUNIT ALPHA"/>
    <property type="match status" value="1"/>
</dbReference>
<dbReference type="Pfam" id="PF01255">
    <property type="entry name" value="Prenyltransf"/>
    <property type="match status" value="2"/>
</dbReference>
<dbReference type="GO" id="GO:0008410">
    <property type="term" value="F:CoA-transferase activity"/>
    <property type="evidence" value="ECO:0007669"/>
    <property type="project" value="InterPro"/>
</dbReference>
<dbReference type="NCBIfam" id="TIGR02429">
    <property type="entry name" value="pcaI_scoA_fam"/>
    <property type="match status" value="1"/>
</dbReference>
<organism evidence="2 3">
    <name type="scientific">Wallemia ichthyophaga</name>
    <dbReference type="NCBI Taxonomy" id="245174"/>
    <lineage>
        <taxon>Eukaryota</taxon>
        <taxon>Fungi</taxon>
        <taxon>Dikarya</taxon>
        <taxon>Basidiomycota</taxon>
        <taxon>Wallemiomycotina</taxon>
        <taxon>Wallemiomycetes</taxon>
        <taxon>Wallemiales</taxon>
        <taxon>Wallemiaceae</taxon>
        <taxon>Wallemia</taxon>
    </lineage>
</organism>
<sequence>MSSPYPALQPDVIPRATLSTYTSKQQFSDWRSQLLISVLKLGGVPSHIGFIMDGNRRFARQHNLAIKSGHEGGFLGLRRVLEFCLQFQPGDDEVEYLMGLASEKLAEIAQHGDIVQQHNVRIAVLGATHLLRADVRAKLVEIETRTQHNDGATLNICMPYTSRDEMSTAMLHSGGDRRAFDAHLMTHHSPPLDILVRSSAVNRFSDFLMFQASLHNTHVQVVDAFWPDIGIAELVPVLLNWQRKRCVRVGLRVRTSVRLYTTQQPRKVYSDASAAIADLRSRTRLYSGGFGLCGIPSTLIDAIQRRTDLHSLTAISNNPGVGEKGLARLLSTPGKVTRLICSYLGNNRTLEEGYRRGQITVELTPQGSIAERVSAAARGVPAFYTPTGAGTAVEVGGLVSAYDDAGNALAHQPPRETRSFGGRNYLLEHALHADVAIVRARIADHAGNLVFNSSANNFNSVMAKAAPLTIVEAEEIVDVGAIHPNHVHVPGVYVDRVCPATTPAEIEVLRVSEAGKSEDGGASETAATKVPTLTLKDRIARRAAREVGSGEVVNLGVGIPGRVPEYIPSHSGVTVQAENGLLNIGGYPHADAVDPDTINASKETVTLRKGAAAFGSDESFGMIRSGRINVSMLGAFQVDCAGNLANYMIPGKLMKGMGGAMDLVSNPKHTRIMVLMEHNDKYGRSKVLNQCSLPLTGSRCIWKIITELAVFAVDYERGTLVLTDVAEDSTLDDVRRNTEADFIVCEELCTF</sequence>
<dbReference type="InterPro" id="IPR012791">
    <property type="entry name" value="3-oxoacid_CoA-transf_B"/>
</dbReference>
<dbReference type="SUPFAM" id="SSF64005">
    <property type="entry name" value="Undecaprenyl diphosphate synthase"/>
    <property type="match status" value="1"/>
</dbReference>
<evidence type="ECO:0000313" key="2">
    <source>
        <dbReference type="EMBL" id="TIB39341.1"/>
    </source>
</evidence>
<dbReference type="SMART" id="SM00882">
    <property type="entry name" value="CoA_trans"/>
    <property type="match status" value="2"/>
</dbReference>
<dbReference type="GO" id="GO:0016765">
    <property type="term" value="F:transferase activity, transferring alkyl or aryl (other than methyl) groups"/>
    <property type="evidence" value="ECO:0007669"/>
    <property type="project" value="InterPro"/>
</dbReference>
<dbReference type="NCBIfam" id="TIGR00055">
    <property type="entry name" value="uppS"/>
    <property type="match status" value="1"/>
</dbReference>
<evidence type="ECO:0008006" key="4">
    <source>
        <dbReference type="Google" id="ProtNLM"/>
    </source>
</evidence>
<dbReference type="InterPro" id="IPR012792">
    <property type="entry name" value="3-oxoacid_CoA-transf_A"/>
</dbReference>
<dbReference type="Gene3D" id="3.40.1080.10">
    <property type="entry name" value="Glutaconate Coenzyme A-transferase"/>
    <property type="match status" value="2"/>
</dbReference>
<protein>
    <recommendedName>
        <fullName evidence="4">Succinyl-CoA:3-ketoacid coenzyme A transferase 1, mitochondrial</fullName>
    </recommendedName>
</protein>
<evidence type="ECO:0000256" key="1">
    <source>
        <dbReference type="ARBA" id="ARBA00022679"/>
    </source>
</evidence>
<evidence type="ECO:0000313" key="3">
    <source>
        <dbReference type="Proteomes" id="UP000310689"/>
    </source>
</evidence>
<dbReference type="Gene3D" id="3.40.1180.10">
    <property type="entry name" value="Decaprenyl diphosphate synthase-like"/>
    <property type="match status" value="1"/>
</dbReference>
<dbReference type="CDD" id="cd00475">
    <property type="entry name" value="Cis_IPPS"/>
    <property type="match status" value="1"/>
</dbReference>